<evidence type="ECO:0000256" key="2">
    <source>
        <dbReference type="ARBA" id="ARBA00022771"/>
    </source>
</evidence>
<evidence type="ECO:0000256" key="1">
    <source>
        <dbReference type="ARBA" id="ARBA00022723"/>
    </source>
</evidence>
<organism evidence="6 7">
    <name type="scientific">Arachis hypogaea</name>
    <name type="common">Peanut</name>
    <dbReference type="NCBI Taxonomy" id="3818"/>
    <lineage>
        <taxon>Eukaryota</taxon>
        <taxon>Viridiplantae</taxon>
        <taxon>Streptophyta</taxon>
        <taxon>Embryophyta</taxon>
        <taxon>Tracheophyta</taxon>
        <taxon>Spermatophyta</taxon>
        <taxon>Magnoliopsida</taxon>
        <taxon>eudicotyledons</taxon>
        <taxon>Gunneridae</taxon>
        <taxon>Pentapetalae</taxon>
        <taxon>rosids</taxon>
        <taxon>fabids</taxon>
        <taxon>Fabales</taxon>
        <taxon>Fabaceae</taxon>
        <taxon>Papilionoideae</taxon>
        <taxon>50 kb inversion clade</taxon>
        <taxon>dalbergioids sensu lato</taxon>
        <taxon>Dalbergieae</taxon>
        <taxon>Pterocarpus clade</taxon>
        <taxon>Arachis</taxon>
    </lineage>
</organism>
<dbReference type="Proteomes" id="UP000289738">
    <property type="component" value="Chromosome B06"/>
</dbReference>
<comment type="caution">
    <text evidence="6">The sequence shown here is derived from an EMBL/GenBank/DDBJ whole genome shotgun (WGS) entry which is preliminary data.</text>
</comment>
<keyword evidence="7" id="KW-1185">Reference proteome</keyword>
<evidence type="ECO:0000259" key="5">
    <source>
        <dbReference type="PROSITE" id="PS51999"/>
    </source>
</evidence>
<dbReference type="AlphaFoldDB" id="A0A444YT01"/>
<reference evidence="6 7" key="1">
    <citation type="submission" date="2019-01" db="EMBL/GenBank/DDBJ databases">
        <title>Sequencing of cultivated peanut Arachis hypogaea provides insights into genome evolution and oil improvement.</title>
        <authorList>
            <person name="Chen X."/>
        </authorList>
    </citation>
    <scope>NUCLEOTIDE SEQUENCE [LARGE SCALE GENOMIC DNA]</scope>
    <source>
        <strain evidence="7">cv. Fuhuasheng</strain>
        <tissue evidence="6">Leaves</tissue>
    </source>
</reference>
<sequence length="128" mass="14909">MSRREVTISEGSRFSRASHSKMKKKTLDGRCHCGEYVILLKSLTITNPGRWFIRCPLFEDCNYFVWVDEIDGGWQSLARCLIRRLNEHECGITNQDVIIAPIDHSERNVNMPIKVEKKIEDEIKAMRV</sequence>
<keyword evidence="3" id="KW-0862">Zinc</keyword>
<evidence type="ECO:0000313" key="7">
    <source>
        <dbReference type="Proteomes" id="UP000289738"/>
    </source>
</evidence>
<dbReference type="InterPro" id="IPR010666">
    <property type="entry name" value="Znf_GRF"/>
</dbReference>
<keyword evidence="2 4" id="KW-0863">Zinc-finger</keyword>
<protein>
    <recommendedName>
        <fullName evidence="5">GRF-type domain-containing protein</fullName>
    </recommendedName>
</protein>
<dbReference type="EMBL" id="SDMP01000016">
    <property type="protein sequence ID" value="RYR05050.1"/>
    <property type="molecule type" value="Genomic_DNA"/>
</dbReference>
<evidence type="ECO:0000313" key="6">
    <source>
        <dbReference type="EMBL" id="RYR05050.1"/>
    </source>
</evidence>
<evidence type="ECO:0000256" key="4">
    <source>
        <dbReference type="PROSITE-ProRule" id="PRU01343"/>
    </source>
</evidence>
<dbReference type="GO" id="GO:0008270">
    <property type="term" value="F:zinc ion binding"/>
    <property type="evidence" value="ECO:0007669"/>
    <property type="project" value="UniProtKB-KW"/>
</dbReference>
<proteinExistence type="predicted"/>
<gene>
    <name evidence="6" type="ORF">Ahy_B06g084895</name>
</gene>
<dbReference type="PANTHER" id="PTHR33248">
    <property type="entry name" value="ZINC ION-BINDING PROTEIN"/>
    <property type="match status" value="1"/>
</dbReference>
<evidence type="ECO:0000256" key="3">
    <source>
        <dbReference type="ARBA" id="ARBA00022833"/>
    </source>
</evidence>
<dbReference type="PROSITE" id="PS51999">
    <property type="entry name" value="ZF_GRF"/>
    <property type="match status" value="1"/>
</dbReference>
<accession>A0A444YT01</accession>
<feature type="domain" description="GRF-type" evidence="5">
    <location>
        <begin position="31"/>
        <end position="70"/>
    </location>
</feature>
<keyword evidence="1" id="KW-0479">Metal-binding</keyword>
<dbReference type="Pfam" id="PF06839">
    <property type="entry name" value="Zn_ribbon_GRF"/>
    <property type="match status" value="1"/>
</dbReference>
<name>A0A444YT01_ARAHY</name>